<keyword evidence="3" id="KW-1185">Reference proteome</keyword>
<dbReference type="RefSeq" id="WP_167667255.1">
    <property type="nucleotide sequence ID" value="NZ_JACCEV010000001.1"/>
</dbReference>
<gene>
    <name evidence="2" type="ORF">H0A62_01650</name>
</gene>
<accession>A0A853GU35</accession>
<reference evidence="2 3" key="1">
    <citation type="submission" date="2020-07" db="EMBL/GenBank/DDBJ databases">
        <title>Taxonomic revisions and descriptions of new bacterial species based on genomic comparisons in the high-G+C-content subgroup of the family Alcaligenaceae.</title>
        <authorList>
            <person name="Szabo A."/>
            <person name="Felfoldi T."/>
        </authorList>
    </citation>
    <scope>NUCLEOTIDE SEQUENCE [LARGE SCALE GENOMIC DNA]</scope>
    <source>
        <strain evidence="2 3">DSM 25667</strain>
    </source>
</reference>
<evidence type="ECO:0000313" key="3">
    <source>
        <dbReference type="Proteomes" id="UP000554144"/>
    </source>
</evidence>
<comment type="caution">
    <text evidence="2">The sequence shown here is derived from an EMBL/GenBank/DDBJ whole genome shotgun (WGS) entry which is preliminary data.</text>
</comment>
<evidence type="ECO:0000313" key="2">
    <source>
        <dbReference type="EMBL" id="NYT84296.1"/>
    </source>
</evidence>
<name>A0A853GU35_9BURK</name>
<feature type="region of interest" description="Disordered" evidence="1">
    <location>
        <begin position="33"/>
        <end position="54"/>
    </location>
</feature>
<evidence type="ECO:0000256" key="1">
    <source>
        <dbReference type="SAM" id="MobiDB-lite"/>
    </source>
</evidence>
<dbReference type="EMBL" id="JACCEV010000001">
    <property type="protein sequence ID" value="NYT84296.1"/>
    <property type="molecule type" value="Genomic_DNA"/>
</dbReference>
<dbReference type="Proteomes" id="UP000554144">
    <property type="component" value="Unassembled WGS sequence"/>
</dbReference>
<dbReference type="AlphaFoldDB" id="A0A853GU35"/>
<organism evidence="2 3">
    <name type="scientific">Pollutimonas harenae</name>
    <dbReference type="NCBI Taxonomy" id="657015"/>
    <lineage>
        <taxon>Bacteria</taxon>
        <taxon>Pseudomonadati</taxon>
        <taxon>Pseudomonadota</taxon>
        <taxon>Betaproteobacteria</taxon>
        <taxon>Burkholderiales</taxon>
        <taxon>Alcaligenaceae</taxon>
        <taxon>Pollutimonas</taxon>
    </lineage>
</organism>
<protein>
    <submittedName>
        <fullName evidence="2">Uncharacterized protein</fullName>
    </submittedName>
</protein>
<sequence length="54" mass="5933">MRVLFLVVVLANLGVLALGQGFFGPAPIEQGREARHLSERNQQAVQLGEPRADY</sequence>
<proteinExistence type="predicted"/>